<dbReference type="GO" id="GO:0031083">
    <property type="term" value="C:BLOC-1 complex"/>
    <property type="evidence" value="ECO:0007669"/>
    <property type="project" value="InterPro"/>
</dbReference>
<dbReference type="PANTHER" id="PTHR31784:SF2">
    <property type="entry name" value="BIOGENESIS OF LYSOSOME-RELATED ORGANELLES COMPLEX 1 SUBUNIT 5"/>
    <property type="match status" value="1"/>
</dbReference>
<accession>A0A6A4JQA4</accession>
<dbReference type="EMBL" id="WIXP02000003">
    <property type="protein sequence ID" value="KAF6213620.1"/>
    <property type="molecule type" value="Genomic_DNA"/>
</dbReference>
<gene>
    <name evidence="3" type="ORF">GE061_011341</name>
</gene>
<dbReference type="GO" id="GO:0030133">
    <property type="term" value="C:transport vesicle"/>
    <property type="evidence" value="ECO:0007669"/>
    <property type="project" value="InterPro"/>
</dbReference>
<evidence type="ECO:0000256" key="1">
    <source>
        <dbReference type="ARBA" id="ARBA00010754"/>
    </source>
</evidence>
<sequence>MSLSLIKDCSDIWFRLFDHRPFLNGEIKQFTKDYEESRGDREVVKLFEILEWTTDVRDEQIDKIVTNSNKLDKINTLLEIALQNSNTVLENESSYSVDRALSSKRAMRKLEWEKFMCDVDSKYTKIEETFRGKERELSQFYKDLEQKLHVE</sequence>
<proteinExistence type="inferred from homology"/>
<keyword evidence="4" id="KW-1185">Reference proteome</keyword>
<dbReference type="OrthoDB" id="18964at2759"/>
<evidence type="ECO:0000313" key="4">
    <source>
        <dbReference type="Proteomes" id="UP000466442"/>
    </source>
</evidence>
<dbReference type="Proteomes" id="UP000466442">
    <property type="component" value="Unassembled WGS sequence"/>
</dbReference>
<dbReference type="InterPro" id="IPR017243">
    <property type="entry name" value="Bloc1s5"/>
</dbReference>
<dbReference type="PANTHER" id="PTHR31784">
    <property type="entry name" value="BIOGENESIS OF LYSOSOME-RELATED ORGANELLES COMPLEX 1 SUBUNIT 5"/>
    <property type="match status" value="1"/>
</dbReference>
<organism evidence="3 4">
    <name type="scientific">Apolygus lucorum</name>
    <name type="common">Small green plant bug</name>
    <name type="synonym">Lygocoris lucorum</name>
    <dbReference type="NCBI Taxonomy" id="248454"/>
    <lineage>
        <taxon>Eukaryota</taxon>
        <taxon>Metazoa</taxon>
        <taxon>Ecdysozoa</taxon>
        <taxon>Arthropoda</taxon>
        <taxon>Hexapoda</taxon>
        <taxon>Insecta</taxon>
        <taxon>Pterygota</taxon>
        <taxon>Neoptera</taxon>
        <taxon>Paraneoptera</taxon>
        <taxon>Hemiptera</taxon>
        <taxon>Heteroptera</taxon>
        <taxon>Panheteroptera</taxon>
        <taxon>Cimicomorpha</taxon>
        <taxon>Miridae</taxon>
        <taxon>Mirini</taxon>
        <taxon>Apolygus</taxon>
    </lineage>
</organism>
<evidence type="ECO:0000256" key="2">
    <source>
        <dbReference type="ARBA" id="ARBA00019580"/>
    </source>
</evidence>
<dbReference type="Pfam" id="PF14942">
    <property type="entry name" value="Muted"/>
    <property type="match status" value="1"/>
</dbReference>
<protein>
    <recommendedName>
        <fullName evidence="2">Biogenesis of lysosome-related organelles complex 1 subunit 5</fullName>
    </recommendedName>
</protein>
<name>A0A6A4JQA4_APOLU</name>
<comment type="similarity">
    <text evidence="1">Belongs to the BLOC1S5 family.</text>
</comment>
<comment type="caution">
    <text evidence="3">The sequence shown here is derived from an EMBL/GenBank/DDBJ whole genome shotgun (WGS) entry which is preliminary data.</text>
</comment>
<evidence type="ECO:0000313" key="3">
    <source>
        <dbReference type="EMBL" id="KAF6213620.1"/>
    </source>
</evidence>
<reference evidence="3" key="1">
    <citation type="journal article" date="2021" name="Mol. Ecol. Resour.">
        <title>Apolygus lucorum genome provides insights into omnivorousness and mesophyll feeding.</title>
        <authorList>
            <person name="Liu Y."/>
            <person name="Liu H."/>
            <person name="Wang H."/>
            <person name="Huang T."/>
            <person name="Liu B."/>
            <person name="Yang B."/>
            <person name="Yin L."/>
            <person name="Li B."/>
            <person name="Zhang Y."/>
            <person name="Zhang S."/>
            <person name="Jiang F."/>
            <person name="Zhang X."/>
            <person name="Ren Y."/>
            <person name="Wang B."/>
            <person name="Wang S."/>
            <person name="Lu Y."/>
            <person name="Wu K."/>
            <person name="Fan W."/>
            <person name="Wang G."/>
        </authorList>
    </citation>
    <scope>NUCLEOTIDE SEQUENCE</scope>
    <source>
        <strain evidence="3">12Hb</strain>
    </source>
</reference>
<dbReference type="AlphaFoldDB" id="A0A6A4JQA4"/>